<feature type="compositionally biased region" description="Basic and acidic residues" evidence="2">
    <location>
        <begin position="400"/>
        <end position="417"/>
    </location>
</feature>
<feature type="coiled-coil region" evidence="1">
    <location>
        <begin position="1"/>
        <end position="35"/>
    </location>
</feature>
<keyword evidence="1" id="KW-0175">Coiled coil</keyword>
<dbReference type="AlphaFoldDB" id="A0A5N6PGJ3"/>
<dbReference type="OrthoDB" id="1747532at2759"/>
<name>A0A5N6PGJ3_9ASTR</name>
<evidence type="ECO:0000256" key="1">
    <source>
        <dbReference type="SAM" id="Coils"/>
    </source>
</evidence>
<feature type="region of interest" description="Disordered" evidence="2">
    <location>
        <begin position="400"/>
        <end position="433"/>
    </location>
</feature>
<evidence type="ECO:0000256" key="2">
    <source>
        <dbReference type="SAM" id="MobiDB-lite"/>
    </source>
</evidence>
<organism evidence="3 4">
    <name type="scientific">Mikania micrantha</name>
    <name type="common">bitter vine</name>
    <dbReference type="NCBI Taxonomy" id="192012"/>
    <lineage>
        <taxon>Eukaryota</taxon>
        <taxon>Viridiplantae</taxon>
        <taxon>Streptophyta</taxon>
        <taxon>Embryophyta</taxon>
        <taxon>Tracheophyta</taxon>
        <taxon>Spermatophyta</taxon>
        <taxon>Magnoliopsida</taxon>
        <taxon>eudicotyledons</taxon>
        <taxon>Gunneridae</taxon>
        <taxon>Pentapetalae</taxon>
        <taxon>asterids</taxon>
        <taxon>campanulids</taxon>
        <taxon>Asterales</taxon>
        <taxon>Asteraceae</taxon>
        <taxon>Asteroideae</taxon>
        <taxon>Heliantheae alliance</taxon>
        <taxon>Eupatorieae</taxon>
        <taxon>Mikania</taxon>
    </lineage>
</organism>
<evidence type="ECO:0000313" key="3">
    <source>
        <dbReference type="EMBL" id="KAD6453850.1"/>
    </source>
</evidence>
<gene>
    <name evidence="3" type="ORF">E3N88_08556</name>
</gene>
<dbReference type="Proteomes" id="UP000326396">
    <property type="component" value="Linkage Group LG12"/>
</dbReference>
<sequence length="433" mass="50218">MEDIEAQILEKELKLARLEKEILEKEIKLLKLKTKTKPATVEEETSTKPQEKVLTTEELFKKPPQMQLKMKEIIQEQEEKKREFYAIFNTENRGIYSNQDEFKIKAAKSPATISKTYSSKEEAEKAMKEYLGPKTPKNHFRSALMVEHTSETISSMKVLGKIKEQKPIIIMRRDPLKITYDQFVLTTNELRSANAEYVEKNFIFPTFISMGDGVRATIFEGANPVKVYDLFCKGLIDCIYPGTNLEEIKYFPDNLKRAVNKFITNVKCKEAGIYLKFWSTIIDWNNDEVLLPYHLIKIGVKAELRNFTEPSPLNPIDPEEIMIERVNGYFCIRNQLRFIITKGSIRINYCTPNVLVYSLFNNKISKRDTKTLKNWSSLIETNNAWLSNKTREYIAEAIKEEKDKEEEKAAKAKERIAAKQKKKGETTSTSSDQ</sequence>
<accession>A0A5N6PGJ3</accession>
<evidence type="ECO:0000313" key="4">
    <source>
        <dbReference type="Proteomes" id="UP000326396"/>
    </source>
</evidence>
<comment type="caution">
    <text evidence="3">The sequence shown here is derived from an EMBL/GenBank/DDBJ whole genome shotgun (WGS) entry which is preliminary data.</text>
</comment>
<protein>
    <submittedName>
        <fullName evidence="3">Uncharacterized protein</fullName>
    </submittedName>
</protein>
<dbReference type="EMBL" id="SZYD01000004">
    <property type="protein sequence ID" value="KAD6453850.1"/>
    <property type="molecule type" value="Genomic_DNA"/>
</dbReference>
<reference evidence="3 4" key="1">
    <citation type="submission" date="2019-05" db="EMBL/GenBank/DDBJ databases">
        <title>Mikania micrantha, genome provides insights into the molecular mechanism of rapid growth.</title>
        <authorList>
            <person name="Liu B."/>
        </authorList>
    </citation>
    <scope>NUCLEOTIDE SEQUENCE [LARGE SCALE GENOMIC DNA]</scope>
    <source>
        <strain evidence="3">NLD-2019</strain>
        <tissue evidence="3">Leaf</tissue>
    </source>
</reference>
<proteinExistence type="predicted"/>
<keyword evidence="4" id="KW-1185">Reference proteome</keyword>